<protein>
    <submittedName>
        <fullName evidence="2">Uncharacterized protein</fullName>
    </submittedName>
</protein>
<reference evidence="3" key="1">
    <citation type="journal article" date="2008" name="Nat. Genet.">
        <title>The Pristionchus pacificus genome provides a unique perspective on nematode lifestyle and parasitism.</title>
        <authorList>
            <person name="Dieterich C."/>
            <person name="Clifton S.W."/>
            <person name="Schuster L.N."/>
            <person name="Chinwalla A."/>
            <person name="Delehaunty K."/>
            <person name="Dinkelacker I."/>
            <person name="Fulton L."/>
            <person name="Fulton R."/>
            <person name="Godfrey J."/>
            <person name="Minx P."/>
            <person name="Mitreva M."/>
            <person name="Roeseler W."/>
            <person name="Tian H."/>
            <person name="Witte H."/>
            <person name="Yang S.P."/>
            <person name="Wilson R.K."/>
            <person name="Sommer R.J."/>
        </authorList>
    </citation>
    <scope>NUCLEOTIDE SEQUENCE [LARGE SCALE GENOMIC DNA]</scope>
    <source>
        <strain evidence="3">PS312</strain>
    </source>
</reference>
<sequence length="67" mass="7295">MRGETTGNREGRDEKESDSRAENLKGEPAVGGATHSAIMEKTMSIFDDADRINVIAAKVCEILPMED</sequence>
<name>A0A2A6BDB6_PRIPA</name>
<accession>A0A2A6BDB6</accession>
<feature type="region of interest" description="Disordered" evidence="1">
    <location>
        <begin position="1"/>
        <end position="36"/>
    </location>
</feature>
<reference evidence="2" key="2">
    <citation type="submission" date="2022-06" db="UniProtKB">
        <authorList>
            <consortium name="EnsemblMetazoa"/>
        </authorList>
    </citation>
    <scope>IDENTIFICATION</scope>
    <source>
        <strain evidence="2">PS312</strain>
    </source>
</reference>
<dbReference type="EnsemblMetazoa" id="PPA45020.1">
    <property type="protein sequence ID" value="PPA45020.1"/>
    <property type="gene ID" value="WBGene00283389"/>
</dbReference>
<proteinExistence type="predicted"/>
<evidence type="ECO:0000313" key="3">
    <source>
        <dbReference type="Proteomes" id="UP000005239"/>
    </source>
</evidence>
<dbReference type="Proteomes" id="UP000005239">
    <property type="component" value="Unassembled WGS sequence"/>
</dbReference>
<organism evidence="2 3">
    <name type="scientific">Pristionchus pacificus</name>
    <name type="common">Parasitic nematode worm</name>
    <dbReference type="NCBI Taxonomy" id="54126"/>
    <lineage>
        <taxon>Eukaryota</taxon>
        <taxon>Metazoa</taxon>
        <taxon>Ecdysozoa</taxon>
        <taxon>Nematoda</taxon>
        <taxon>Chromadorea</taxon>
        <taxon>Rhabditida</taxon>
        <taxon>Rhabditina</taxon>
        <taxon>Diplogasteromorpha</taxon>
        <taxon>Diplogasteroidea</taxon>
        <taxon>Neodiplogasteridae</taxon>
        <taxon>Pristionchus</taxon>
    </lineage>
</organism>
<evidence type="ECO:0000256" key="1">
    <source>
        <dbReference type="SAM" id="MobiDB-lite"/>
    </source>
</evidence>
<feature type="compositionally biased region" description="Basic and acidic residues" evidence="1">
    <location>
        <begin position="1"/>
        <end position="25"/>
    </location>
</feature>
<keyword evidence="3" id="KW-1185">Reference proteome</keyword>
<dbReference type="AlphaFoldDB" id="A0A2A6BDB6"/>
<accession>A0A8R1ZA37</accession>
<evidence type="ECO:0000313" key="2">
    <source>
        <dbReference type="EnsemblMetazoa" id="PPA45020.1"/>
    </source>
</evidence>
<gene>
    <name evidence="2" type="primary">WBGene00283389</name>
</gene>